<gene>
    <name evidence="1" type="ordered locus">bpr_I0404</name>
</gene>
<name>E0RZF5_BUTPB</name>
<sequence>MEKGFYIHIGSKTAFLGVEKKVLAQIKALSQEYDVDRIVIEKEESNIIKSILWRLPGGSWGAKYEEALDEIKEKANGNKVNFFYIRAQVMDRKYMHFLSKIRGNYPDAKVVFELPTYPYDRELFQNGTMWPWFFKDRHYRKQLKKYVDRLVTFSEDDYIWGIKTIRIINGIGM</sequence>
<dbReference type="STRING" id="515622.bpr_I0404"/>
<reference evidence="1 2" key="1">
    <citation type="journal article" date="2010" name="PLoS ONE">
        <title>The glycobiome of the rumen bacterium Butyrivibrio proteoclasticus B316(T) highlights adaptation to a polysaccharide-rich environment.</title>
        <authorList>
            <person name="Kelly W.J."/>
            <person name="Leahy S.C."/>
            <person name="Altermann E."/>
            <person name="Yeoman C.J."/>
            <person name="Dunne J.C."/>
            <person name="Kong Z."/>
            <person name="Pacheco D.M."/>
            <person name="Li D."/>
            <person name="Noel S.J."/>
            <person name="Moon C.D."/>
            <person name="Cookson A.L."/>
            <person name="Attwood G.T."/>
        </authorList>
    </citation>
    <scope>NUCLEOTIDE SEQUENCE [LARGE SCALE GENOMIC DNA]</scope>
    <source>
        <strain evidence="2">ATCC 51982 / DSM 14932 / B316</strain>
    </source>
</reference>
<dbReference type="KEGG" id="bpb:bpr_I0404"/>
<dbReference type="AlphaFoldDB" id="E0RZF5"/>
<dbReference type="Proteomes" id="UP000001299">
    <property type="component" value="Chromosome 1"/>
</dbReference>
<organism evidence="1 2">
    <name type="scientific">Butyrivibrio proteoclasticus (strain ATCC 51982 / DSM 14932 / B316)</name>
    <name type="common">Clostridium proteoclasticum</name>
    <dbReference type="NCBI Taxonomy" id="515622"/>
    <lineage>
        <taxon>Bacteria</taxon>
        <taxon>Bacillati</taxon>
        <taxon>Bacillota</taxon>
        <taxon>Clostridia</taxon>
        <taxon>Lachnospirales</taxon>
        <taxon>Lachnospiraceae</taxon>
        <taxon>Butyrivibrio</taxon>
    </lineage>
</organism>
<dbReference type="RefSeq" id="WP_013279809.1">
    <property type="nucleotide sequence ID" value="NC_014387.1"/>
</dbReference>
<evidence type="ECO:0000313" key="1">
    <source>
        <dbReference type="EMBL" id="ADL33152.1"/>
    </source>
</evidence>
<evidence type="ECO:0000313" key="2">
    <source>
        <dbReference type="Proteomes" id="UP000001299"/>
    </source>
</evidence>
<proteinExistence type="predicted"/>
<protein>
    <submittedName>
        <fullName evidence="1">Uncharacterized protein</fullName>
    </submittedName>
</protein>
<keyword evidence="2" id="KW-1185">Reference proteome</keyword>
<dbReference type="eggNOG" id="COG0438">
    <property type="taxonomic scope" value="Bacteria"/>
</dbReference>
<dbReference type="EMBL" id="CP001810">
    <property type="protein sequence ID" value="ADL33152.1"/>
    <property type="molecule type" value="Genomic_DNA"/>
</dbReference>
<dbReference type="HOGENOM" id="CLU_1544770_0_0_9"/>
<accession>E0RZF5</accession>